<dbReference type="RefSeq" id="WP_158424494.1">
    <property type="nucleotide sequence ID" value="NZ_JAOQJQ010000002.1"/>
</dbReference>
<evidence type="ECO:0000256" key="6">
    <source>
        <dbReference type="ARBA" id="ARBA00022989"/>
    </source>
</evidence>
<evidence type="ECO:0000256" key="8">
    <source>
        <dbReference type="ARBA" id="ARBA00039381"/>
    </source>
</evidence>
<dbReference type="CDD" id="cd06579">
    <property type="entry name" value="TM_PBP1_transp_AraH_like"/>
    <property type="match status" value="1"/>
</dbReference>
<comment type="subcellular location">
    <subcellularLocation>
        <location evidence="1">Cell membrane</location>
        <topology evidence="1">Multi-pass membrane protein</topology>
    </subcellularLocation>
</comment>
<dbReference type="PANTHER" id="PTHR32196:SF71">
    <property type="entry name" value="AUTOINDUCER 2 IMPORT SYSTEM PERMEASE PROTEIN LSRD"/>
    <property type="match status" value="1"/>
</dbReference>
<gene>
    <name evidence="10" type="ORF">OCV88_05055</name>
</gene>
<protein>
    <recommendedName>
        <fullName evidence="8">Autoinducer 2 import system permease protein LsrD</fullName>
    </recommendedName>
</protein>
<accession>A0ABT2THT2</accession>
<organism evidence="10 11">
    <name type="scientific">Brotonthovivens ammoniilytica</name>
    <dbReference type="NCBI Taxonomy" id="2981725"/>
    <lineage>
        <taxon>Bacteria</taxon>
        <taxon>Bacillati</taxon>
        <taxon>Bacillota</taxon>
        <taxon>Clostridia</taxon>
        <taxon>Lachnospirales</taxon>
        <taxon>Lachnospiraceae</taxon>
        <taxon>Brotonthovivens</taxon>
    </lineage>
</organism>
<keyword evidence="5 9" id="KW-0812">Transmembrane</keyword>
<evidence type="ECO:0000256" key="7">
    <source>
        <dbReference type="ARBA" id="ARBA00023136"/>
    </source>
</evidence>
<feature type="transmembrane region" description="Helical" evidence="9">
    <location>
        <begin position="80"/>
        <end position="105"/>
    </location>
</feature>
<name>A0ABT2THT2_9FIRM</name>
<proteinExistence type="predicted"/>
<keyword evidence="3" id="KW-1003">Cell membrane</keyword>
<evidence type="ECO:0000256" key="4">
    <source>
        <dbReference type="ARBA" id="ARBA00022519"/>
    </source>
</evidence>
<feature type="transmembrane region" description="Helical" evidence="9">
    <location>
        <begin position="155"/>
        <end position="172"/>
    </location>
</feature>
<feature type="transmembrane region" description="Helical" evidence="9">
    <location>
        <begin position="12"/>
        <end position="33"/>
    </location>
</feature>
<evidence type="ECO:0000256" key="2">
    <source>
        <dbReference type="ARBA" id="ARBA00022448"/>
    </source>
</evidence>
<sequence>MKQKIDMNKAVPFISLGVILIVFAILTGGNMFSPFNLRTLLDQTVILLVLCSGAIFVVALGCCDLSVGVVSGMCAVVSDIVFMVTGNVFLMVITAIGIGIGFGALNGVINAKFKVPSFMETLALLIGLRGIINFIQSKVGVTHAGDAILMLQKQYIKIPLLILILAVSWFLLERTSFGRNARAVGENEILAKYVGKPVDRVKIFCFMLSGLTAAIAGFFIIARSGGTSTTMGTMYEMKTLIAIYVGGVLVRGGSTASAYKMIIGCFVFMIIENGLKIMGFGSSEISELVEGILLMVILFITIHAENRTVKIKKKTTAILIE</sequence>
<keyword evidence="4" id="KW-0997">Cell inner membrane</keyword>
<feature type="transmembrane region" description="Helical" evidence="9">
    <location>
        <begin position="117"/>
        <end position="135"/>
    </location>
</feature>
<feature type="transmembrane region" description="Helical" evidence="9">
    <location>
        <begin position="45"/>
        <end position="68"/>
    </location>
</feature>
<keyword evidence="2" id="KW-0813">Transport</keyword>
<keyword evidence="6 9" id="KW-1133">Transmembrane helix</keyword>
<evidence type="ECO:0000256" key="9">
    <source>
        <dbReference type="SAM" id="Phobius"/>
    </source>
</evidence>
<evidence type="ECO:0000256" key="5">
    <source>
        <dbReference type="ARBA" id="ARBA00022692"/>
    </source>
</evidence>
<comment type="caution">
    <text evidence="10">The sequence shown here is derived from an EMBL/GenBank/DDBJ whole genome shotgun (WGS) entry which is preliminary data.</text>
</comment>
<dbReference type="InterPro" id="IPR001851">
    <property type="entry name" value="ABC_transp_permease"/>
</dbReference>
<feature type="transmembrane region" description="Helical" evidence="9">
    <location>
        <begin position="203"/>
        <end position="222"/>
    </location>
</feature>
<keyword evidence="11" id="KW-1185">Reference proteome</keyword>
<evidence type="ECO:0000256" key="1">
    <source>
        <dbReference type="ARBA" id="ARBA00004651"/>
    </source>
</evidence>
<dbReference type="Pfam" id="PF02653">
    <property type="entry name" value="BPD_transp_2"/>
    <property type="match status" value="1"/>
</dbReference>
<evidence type="ECO:0000313" key="10">
    <source>
        <dbReference type="EMBL" id="MCU6761706.1"/>
    </source>
</evidence>
<evidence type="ECO:0000256" key="3">
    <source>
        <dbReference type="ARBA" id="ARBA00022475"/>
    </source>
</evidence>
<dbReference type="Proteomes" id="UP001652442">
    <property type="component" value="Unassembled WGS sequence"/>
</dbReference>
<dbReference type="PANTHER" id="PTHR32196">
    <property type="entry name" value="ABC TRANSPORTER PERMEASE PROTEIN YPHD-RELATED-RELATED"/>
    <property type="match status" value="1"/>
</dbReference>
<keyword evidence="7 9" id="KW-0472">Membrane</keyword>
<feature type="transmembrane region" description="Helical" evidence="9">
    <location>
        <begin position="288"/>
        <end position="304"/>
    </location>
</feature>
<evidence type="ECO:0000313" key="11">
    <source>
        <dbReference type="Proteomes" id="UP001652442"/>
    </source>
</evidence>
<reference evidence="10 11" key="1">
    <citation type="journal article" date="2021" name="ISME Commun">
        <title>Automated analysis of genomic sequences facilitates high-throughput and comprehensive description of bacteria.</title>
        <authorList>
            <person name="Hitch T.C.A."/>
        </authorList>
    </citation>
    <scope>NUCLEOTIDE SEQUENCE [LARGE SCALE GENOMIC DNA]</scope>
    <source>
        <strain evidence="10 11">Sanger_109</strain>
    </source>
</reference>
<dbReference type="EMBL" id="JAOQJQ010000002">
    <property type="protein sequence ID" value="MCU6761706.1"/>
    <property type="molecule type" value="Genomic_DNA"/>
</dbReference>